<name>A0A4Q0YAC7_9BACT</name>
<accession>A0A4Q0YAC7</accession>
<gene>
    <name evidence="2" type="ORF">CRV08_11360</name>
</gene>
<sequence length="231" mass="26257">MIDNIKEFLGHGKDHIITVILKGLFWLAPIAAITIIVLWVYEKFNSLTAYLFTLVGFEPNQFPVLWTFFGVALLAFLAYVLGIFVETGLVNFVQKLYSKVPGYSTIKELVNIFNTSKSGEKKVLVVLIRGFSKKDYNIGLMYSTKESIVKDHYTVVLSMTPIPNGGYMFEVHKDKILVIEEATFDSNLQYLLSMGVKSFAEILKVEPKAIDEFETLNNYLNKLERDKSSID</sequence>
<protein>
    <recommendedName>
        <fullName evidence="4">DUF502 domain-containing protein</fullName>
    </recommendedName>
</protein>
<dbReference type="Proteomes" id="UP000290172">
    <property type="component" value="Unassembled WGS sequence"/>
</dbReference>
<evidence type="ECO:0000256" key="1">
    <source>
        <dbReference type="SAM" id="Phobius"/>
    </source>
</evidence>
<evidence type="ECO:0000313" key="2">
    <source>
        <dbReference type="EMBL" id="RXJ67182.1"/>
    </source>
</evidence>
<keyword evidence="1" id="KW-0472">Membrane</keyword>
<dbReference type="EMBL" id="PDKJ01000010">
    <property type="protein sequence ID" value="RXJ67182.1"/>
    <property type="molecule type" value="Genomic_DNA"/>
</dbReference>
<keyword evidence="1" id="KW-0812">Transmembrane</keyword>
<evidence type="ECO:0000313" key="3">
    <source>
        <dbReference type="Proteomes" id="UP000290172"/>
    </source>
</evidence>
<keyword evidence="1" id="KW-1133">Transmembrane helix</keyword>
<dbReference type="RefSeq" id="WP_128982198.1">
    <property type="nucleotide sequence ID" value="NZ_PDKJ01000010.1"/>
</dbReference>
<dbReference type="Pfam" id="PF04367">
    <property type="entry name" value="DUF502"/>
    <property type="match status" value="1"/>
</dbReference>
<comment type="caution">
    <text evidence="2">The sequence shown here is derived from an EMBL/GenBank/DDBJ whole genome shotgun (WGS) entry which is preliminary data.</text>
</comment>
<dbReference type="InterPro" id="IPR007462">
    <property type="entry name" value="COV1-like"/>
</dbReference>
<evidence type="ECO:0008006" key="4">
    <source>
        <dbReference type="Google" id="ProtNLM"/>
    </source>
</evidence>
<dbReference type="AlphaFoldDB" id="A0A4Q0YAC7"/>
<organism evidence="2 3">
    <name type="scientific">Halarcobacter ebronensis</name>
    <dbReference type="NCBI Taxonomy" id="1462615"/>
    <lineage>
        <taxon>Bacteria</taxon>
        <taxon>Pseudomonadati</taxon>
        <taxon>Campylobacterota</taxon>
        <taxon>Epsilonproteobacteria</taxon>
        <taxon>Campylobacterales</taxon>
        <taxon>Arcobacteraceae</taxon>
        <taxon>Halarcobacter</taxon>
    </lineage>
</organism>
<feature type="transmembrane region" description="Helical" evidence="1">
    <location>
        <begin position="61"/>
        <end position="85"/>
    </location>
</feature>
<feature type="transmembrane region" description="Helical" evidence="1">
    <location>
        <begin position="20"/>
        <end position="41"/>
    </location>
</feature>
<reference evidence="2 3" key="1">
    <citation type="submission" date="2017-10" db="EMBL/GenBank/DDBJ databases">
        <title>Genomics of the genus Arcobacter.</title>
        <authorList>
            <person name="Perez-Cataluna A."/>
            <person name="Figueras M.J."/>
        </authorList>
    </citation>
    <scope>NUCLEOTIDE SEQUENCE [LARGE SCALE GENOMIC DNA]</scope>
    <source>
        <strain evidence="2 3">CECT 8993</strain>
    </source>
</reference>
<proteinExistence type="predicted"/>